<dbReference type="OrthoDB" id="5963205at2759"/>
<dbReference type="InterPro" id="IPR001452">
    <property type="entry name" value="SH3_domain"/>
</dbReference>
<protein>
    <recommendedName>
        <fullName evidence="5">SH3 domain-containing protein</fullName>
    </recommendedName>
</protein>
<dbReference type="InterPro" id="IPR009533">
    <property type="entry name" value="FAM107"/>
</dbReference>
<proteinExistence type="predicted"/>
<feature type="region of interest" description="Disordered" evidence="4">
    <location>
        <begin position="141"/>
        <end position="190"/>
    </location>
</feature>
<feature type="compositionally biased region" description="Polar residues" evidence="4">
    <location>
        <begin position="85"/>
        <end position="100"/>
    </location>
</feature>
<dbReference type="Pfam" id="PF06625">
    <property type="entry name" value="DUF1151"/>
    <property type="match status" value="1"/>
</dbReference>
<dbReference type="AlphaFoldDB" id="A0A6J8DGV4"/>
<dbReference type="Gene3D" id="2.30.30.40">
    <property type="entry name" value="SH3 Domains"/>
    <property type="match status" value="1"/>
</dbReference>
<feature type="compositionally biased region" description="Acidic residues" evidence="4">
    <location>
        <begin position="141"/>
        <end position="154"/>
    </location>
</feature>
<dbReference type="Pfam" id="PF07653">
    <property type="entry name" value="SH3_2"/>
    <property type="match status" value="1"/>
</dbReference>
<organism evidence="6 7">
    <name type="scientific">Mytilus coruscus</name>
    <name type="common">Sea mussel</name>
    <dbReference type="NCBI Taxonomy" id="42192"/>
    <lineage>
        <taxon>Eukaryota</taxon>
        <taxon>Metazoa</taxon>
        <taxon>Spiralia</taxon>
        <taxon>Lophotrochozoa</taxon>
        <taxon>Mollusca</taxon>
        <taxon>Bivalvia</taxon>
        <taxon>Autobranchia</taxon>
        <taxon>Pteriomorphia</taxon>
        <taxon>Mytilida</taxon>
        <taxon>Mytiloidea</taxon>
        <taxon>Mytilidae</taxon>
        <taxon>Mytilinae</taxon>
        <taxon>Mytilus</taxon>
    </lineage>
</organism>
<reference evidence="6 7" key="1">
    <citation type="submission" date="2020-06" db="EMBL/GenBank/DDBJ databases">
        <authorList>
            <person name="Li R."/>
            <person name="Bekaert M."/>
        </authorList>
    </citation>
    <scope>NUCLEOTIDE SEQUENCE [LARGE SCALE GENOMIC DNA]</scope>
    <source>
        <strain evidence="7">wild</strain>
    </source>
</reference>
<gene>
    <name evidence="6" type="ORF">MCOR_41310</name>
</gene>
<dbReference type="EMBL" id="CACVKT020007423">
    <property type="protein sequence ID" value="CAC5407878.1"/>
    <property type="molecule type" value="Genomic_DNA"/>
</dbReference>
<accession>A0A6J8DGV4</accession>
<sequence length="306" mass="35127">MEIFSAISDFISPDTEGSQNILSFKKGDKFEIFDVNKTSAEWWGARAVSDNAVGYVPSKYMKFEERKIGKLLPEDIKSQREESIQRFSEMQNTSPDQQTPVPDYEEGTVDSQESYEKYFSFAKNFGTVINNIKLIDDQYDIPEPEPDYNDDAVDSGEGLQGNGEPVIIRARGPSETEKRLSDPDIENNELIKPRKLSNPCVASRERMALHKELLQNYKIGKNVLEKPELSKVLDQRKEKQRREEWDAQMKAAQKRSSFEYKLEQQATRLKEQEDLTMKPIKEEGNQTELSKIQAKILSKTANGQVK</sequence>
<dbReference type="Proteomes" id="UP000507470">
    <property type="component" value="Unassembled WGS sequence"/>
</dbReference>
<evidence type="ECO:0000313" key="7">
    <source>
        <dbReference type="Proteomes" id="UP000507470"/>
    </source>
</evidence>
<evidence type="ECO:0000256" key="1">
    <source>
        <dbReference type="ARBA" id="ARBA00022443"/>
    </source>
</evidence>
<evidence type="ECO:0000259" key="5">
    <source>
        <dbReference type="PROSITE" id="PS50002"/>
    </source>
</evidence>
<name>A0A6J8DGV4_MYTCO</name>
<feature type="compositionally biased region" description="Basic and acidic residues" evidence="4">
    <location>
        <begin position="172"/>
        <end position="182"/>
    </location>
</feature>
<feature type="domain" description="SH3" evidence="5">
    <location>
        <begin position="1"/>
        <end position="66"/>
    </location>
</feature>
<evidence type="ECO:0000256" key="4">
    <source>
        <dbReference type="SAM" id="MobiDB-lite"/>
    </source>
</evidence>
<evidence type="ECO:0000256" key="3">
    <source>
        <dbReference type="PROSITE-ProRule" id="PRU00192"/>
    </source>
</evidence>
<dbReference type="SMART" id="SM00326">
    <property type="entry name" value="SH3"/>
    <property type="match status" value="1"/>
</dbReference>
<dbReference type="PANTHER" id="PTHR16768">
    <property type="entry name" value="DOWN REGULATED IN RENAL CARCINOMA 1/TU3A"/>
    <property type="match status" value="1"/>
</dbReference>
<keyword evidence="2" id="KW-0175">Coiled coil</keyword>
<dbReference type="PROSITE" id="PS50002">
    <property type="entry name" value="SH3"/>
    <property type="match status" value="1"/>
</dbReference>
<dbReference type="InterPro" id="IPR036028">
    <property type="entry name" value="SH3-like_dom_sf"/>
</dbReference>
<evidence type="ECO:0000256" key="2">
    <source>
        <dbReference type="ARBA" id="ARBA00023054"/>
    </source>
</evidence>
<evidence type="ECO:0000313" key="6">
    <source>
        <dbReference type="EMBL" id="CAC5407878.1"/>
    </source>
</evidence>
<keyword evidence="1 3" id="KW-0728">SH3 domain</keyword>
<dbReference type="SUPFAM" id="SSF50044">
    <property type="entry name" value="SH3-domain"/>
    <property type="match status" value="1"/>
</dbReference>
<keyword evidence="7" id="KW-1185">Reference proteome</keyword>
<feature type="region of interest" description="Disordered" evidence="4">
    <location>
        <begin position="80"/>
        <end position="107"/>
    </location>
</feature>
<dbReference type="PANTHER" id="PTHR16768:SF5">
    <property type="entry name" value="FI14214P"/>
    <property type="match status" value="1"/>
</dbReference>